<reference evidence="2" key="1">
    <citation type="journal article" date="2022" name="Mol. Ecol. Resour.">
        <title>The genomes of chicory, endive, great burdock and yacon provide insights into Asteraceae palaeo-polyploidization history and plant inulin production.</title>
        <authorList>
            <person name="Fan W."/>
            <person name="Wang S."/>
            <person name="Wang H."/>
            <person name="Wang A."/>
            <person name="Jiang F."/>
            <person name="Liu H."/>
            <person name="Zhao H."/>
            <person name="Xu D."/>
            <person name="Zhang Y."/>
        </authorList>
    </citation>
    <scope>NUCLEOTIDE SEQUENCE [LARGE SCALE GENOMIC DNA]</scope>
    <source>
        <strain evidence="2">cv. Yunnan</strain>
    </source>
</reference>
<dbReference type="EMBL" id="CM042032">
    <property type="protein sequence ID" value="KAI3775910.1"/>
    <property type="molecule type" value="Genomic_DNA"/>
</dbReference>
<gene>
    <name evidence="1" type="ORF">L1987_45668</name>
</gene>
<sequence>MEIPGNPELPTVVISEEVESALRPAPNTLESMVYRGSYSTNGPVTIQRPTKPLTERQCLINRLKKEVKELVEERDFYKQLYMSALDEQDRDRPYADFGRHTQDFVRFCFEGPGEGSIHEPRHTMRASRTSTSTPPAAAQTVIQKDSGLKAFQSCNPREFTGILGAIDAQEWLSRMKTIFQTCNCVPEECVRLATYTFKKESMYWWNTIIESRGLEQEQKENEKRKREEEDSGTGSGKHESTTA</sequence>
<accession>A0ACB9FYM9</accession>
<evidence type="ECO:0000313" key="1">
    <source>
        <dbReference type="EMBL" id="KAI3775910.1"/>
    </source>
</evidence>
<proteinExistence type="predicted"/>
<name>A0ACB9FYM9_9ASTR</name>
<keyword evidence="2" id="KW-1185">Reference proteome</keyword>
<protein>
    <submittedName>
        <fullName evidence="1">Uncharacterized protein</fullName>
    </submittedName>
</protein>
<organism evidence="1 2">
    <name type="scientific">Smallanthus sonchifolius</name>
    <dbReference type="NCBI Taxonomy" id="185202"/>
    <lineage>
        <taxon>Eukaryota</taxon>
        <taxon>Viridiplantae</taxon>
        <taxon>Streptophyta</taxon>
        <taxon>Embryophyta</taxon>
        <taxon>Tracheophyta</taxon>
        <taxon>Spermatophyta</taxon>
        <taxon>Magnoliopsida</taxon>
        <taxon>eudicotyledons</taxon>
        <taxon>Gunneridae</taxon>
        <taxon>Pentapetalae</taxon>
        <taxon>asterids</taxon>
        <taxon>campanulids</taxon>
        <taxon>Asterales</taxon>
        <taxon>Asteraceae</taxon>
        <taxon>Asteroideae</taxon>
        <taxon>Heliantheae alliance</taxon>
        <taxon>Millerieae</taxon>
        <taxon>Smallanthus</taxon>
    </lineage>
</organism>
<dbReference type="Proteomes" id="UP001056120">
    <property type="component" value="Linkage Group LG15"/>
</dbReference>
<evidence type="ECO:0000313" key="2">
    <source>
        <dbReference type="Proteomes" id="UP001056120"/>
    </source>
</evidence>
<reference evidence="1 2" key="2">
    <citation type="journal article" date="2022" name="Mol. Ecol. Resour.">
        <title>The genomes of chicory, endive, great burdock and yacon provide insights into Asteraceae paleo-polyploidization history and plant inulin production.</title>
        <authorList>
            <person name="Fan W."/>
            <person name="Wang S."/>
            <person name="Wang H."/>
            <person name="Wang A."/>
            <person name="Jiang F."/>
            <person name="Liu H."/>
            <person name="Zhao H."/>
            <person name="Xu D."/>
            <person name="Zhang Y."/>
        </authorList>
    </citation>
    <scope>NUCLEOTIDE SEQUENCE [LARGE SCALE GENOMIC DNA]</scope>
    <source>
        <strain evidence="2">cv. Yunnan</strain>
        <tissue evidence="1">Leaves</tissue>
    </source>
</reference>
<comment type="caution">
    <text evidence="1">The sequence shown here is derived from an EMBL/GenBank/DDBJ whole genome shotgun (WGS) entry which is preliminary data.</text>
</comment>